<dbReference type="AlphaFoldDB" id="A0AAD4JMA0"/>
<proteinExistence type="predicted"/>
<name>A0AAD4JMA0_PERFH</name>
<keyword evidence="4" id="KW-1185">Reference proteome</keyword>
<dbReference type="Proteomes" id="UP001190926">
    <property type="component" value="Unassembled WGS sequence"/>
</dbReference>
<feature type="region of interest" description="Disordered" evidence="1">
    <location>
        <begin position="1"/>
        <end position="24"/>
    </location>
</feature>
<sequence length="179" mass="20557">MGKKSSQSSPTKISKHEKKPHLNTNLMKILRPKVYITDTFNFKRLVQELTGNRQYPPLESSPPPPPTTVPLSPPAWEVPFVETSYQDFDHNIYQDNNNYMSSCNDVVSFGSSSSPDLSVTASLSREFEESEKMEFYRGLESMLMEMDSGSSDYDACYDQMFRQDHDQVCVYDYDLSNFV</sequence>
<comment type="caution">
    <text evidence="3">The sequence shown here is derived from an EMBL/GenBank/DDBJ whole genome shotgun (WGS) entry which is preliminary data.</text>
</comment>
<feature type="compositionally biased region" description="Polar residues" evidence="1">
    <location>
        <begin position="1"/>
        <end position="12"/>
    </location>
</feature>
<evidence type="ECO:0000256" key="1">
    <source>
        <dbReference type="SAM" id="MobiDB-lite"/>
    </source>
</evidence>
<dbReference type="EMBL" id="SDAM02000020">
    <property type="protein sequence ID" value="KAH6836462.1"/>
    <property type="molecule type" value="Genomic_DNA"/>
</dbReference>
<organism evidence="3 4">
    <name type="scientific">Perilla frutescens var. hirtella</name>
    <name type="common">Perilla citriodora</name>
    <name type="synonym">Perilla setoyensis</name>
    <dbReference type="NCBI Taxonomy" id="608512"/>
    <lineage>
        <taxon>Eukaryota</taxon>
        <taxon>Viridiplantae</taxon>
        <taxon>Streptophyta</taxon>
        <taxon>Embryophyta</taxon>
        <taxon>Tracheophyta</taxon>
        <taxon>Spermatophyta</taxon>
        <taxon>Magnoliopsida</taxon>
        <taxon>eudicotyledons</taxon>
        <taxon>Gunneridae</taxon>
        <taxon>Pentapetalae</taxon>
        <taxon>asterids</taxon>
        <taxon>lamiids</taxon>
        <taxon>Lamiales</taxon>
        <taxon>Lamiaceae</taxon>
        <taxon>Nepetoideae</taxon>
        <taxon>Elsholtzieae</taxon>
        <taxon>Perilla</taxon>
    </lineage>
</organism>
<dbReference type="InterPro" id="IPR008889">
    <property type="entry name" value="VQ"/>
</dbReference>
<protein>
    <recommendedName>
        <fullName evidence="2">VQ domain-containing protein</fullName>
    </recommendedName>
</protein>
<accession>A0AAD4JMA0</accession>
<evidence type="ECO:0000313" key="4">
    <source>
        <dbReference type="Proteomes" id="UP001190926"/>
    </source>
</evidence>
<gene>
    <name evidence="3" type="ORF">C2S53_016521</name>
</gene>
<dbReference type="Pfam" id="PF05678">
    <property type="entry name" value="VQ"/>
    <property type="match status" value="1"/>
</dbReference>
<evidence type="ECO:0000259" key="2">
    <source>
        <dbReference type="Pfam" id="PF05678"/>
    </source>
</evidence>
<feature type="domain" description="VQ" evidence="2">
    <location>
        <begin position="32"/>
        <end position="51"/>
    </location>
</feature>
<evidence type="ECO:0000313" key="3">
    <source>
        <dbReference type="EMBL" id="KAH6836462.1"/>
    </source>
</evidence>
<reference evidence="3 4" key="1">
    <citation type="journal article" date="2021" name="Nat. Commun.">
        <title>Incipient diploidization of the medicinal plant Perilla within 10,000 years.</title>
        <authorList>
            <person name="Zhang Y."/>
            <person name="Shen Q."/>
            <person name="Leng L."/>
            <person name="Zhang D."/>
            <person name="Chen S."/>
            <person name="Shi Y."/>
            <person name="Ning Z."/>
            <person name="Chen S."/>
        </authorList>
    </citation>
    <scope>NUCLEOTIDE SEQUENCE [LARGE SCALE GENOMIC DNA]</scope>
    <source>
        <strain evidence="4">cv. PC099</strain>
    </source>
</reference>